<comment type="caution">
    <text evidence="1">The sequence shown here is derived from an EMBL/GenBank/DDBJ whole genome shotgun (WGS) entry which is preliminary data.</text>
</comment>
<evidence type="ECO:0000313" key="2">
    <source>
        <dbReference type="Proteomes" id="UP000824881"/>
    </source>
</evidence>
<organism evidence="1 2">
    <name type="scientific">Pleurotus cornucopiae</name>
    <name type="common">Cornucopia mushroom</name>
    <dbReference type="NCBI Taxonomy" id="5321"/>
    <lineage>
        <taxon>Eukaryota</taxon>
        <taxon>Fungi</taxon>
        <taxon>Dikarya</taxon>
        <taxon>Basidiomycota</taxon>
        <taxon>Agaricomycotina</taxon>
        <taxon>Agaricomycetes</taxon>
        <taxon>Agaricomycetidae</taxon>
        <taxon>Agaricales</taxon>
        <taxon>Pleurotineae</taxon>
        <taxon>Pleurotaceae</taxon>
        <taxon>Pleurotus</taxon>
    </lineage>
</organism>
<dbReference type="Proteomes" id="UP000824881">
    <property type="component" value="Unassembled WGS sequence"/>
</dbReference>
<proteinExistence type="predicted"/>
<gene>
    <name evidence="1" type="ORF">CCMSSC00406_0009518</name>
</gene>
<reference evidence="1 2" key="1">
    <citation type="journal article" date="2021" name="Appl. Environ. Microbiol.">
        <title>Genetic linkage and physical mapping for an oyster mushroom Pleurotus cornucopiae and QTL analysis for the trait cap color.</title>
        <authorList>
            <person name="Zhang Y."/>
            <person name="Gao W."/>
            <person name="Sonnenberg A."/>
            <person name="Chen Q."/>
            <person name="Zhang J."/>
            <person name="Huang C."/>
        </authorList>
    </citation>
    <scope>NUCLEOTIDE SEQUENCE [LARGE SCALE GENOMIC DNA]</scope>
    <source>
        <strain evidence="1">CCMSSC00406</strain>
    </source>
</reference>
<name>A0ACB7IQD4_PLECO</name>
<dbReference type="EMBL" id="WQMT02000008">
    <property type="protein sequence ID" value="KAG9219915.1"/>
    <property type="molecule type" value="Genomic_DNA"/>
</dbReference>
<keyword evidence="2" id="KW-1185">Reference proteome</keyword>
<accession>A0ACB7IQD4</accession>
<sequence>MRQQLNILNVLNFGDTNNFLDSAYFAVDLVSKIEPAFGPAFDWMRRHAVIPHPLPSIIPHPPSPIPHPSSIIKPPRQRTHVPTHRESPSLRLSVSPSLEFALRARINSSPLHIHSPYVLPISPSSHLPMYAPHKAPIVPYRNITFHLDTWTRSMMMVKMN</sequence>
<protein>
    <submittedName>
        <fullName evidence="1">Uncharacterized protein</fullName>
    </submittedName>
</protein>
<evidence type="ECO:0000313" key="1">
    <source>
        <dbReference type="EMBL" id="KAG9219915.1"/>
    </source>
</evidence>